<comment type="caution">
    <text evidence="2">The sequence shown here is derived from an EMBL/GenBank/DDBJ whole genome shotgun (WGS) entry which is preliminary data.</text>
</comment>
<reference evidence="2" key="1">
    <citation type="journal article" date="2023" name="Mol. Biol. Evol.">
        <title>Third-Generation Sequencing Reveals the Adaptive Role of the Epigenome in Three Deep-Sea Polychaetes.</title>
        <authorList>
            <person name="Perez M."/>
            <person name="Aroh O."/>
            <person name="Sun Y."/>
            <person name="Lan Y."/>
            <person name="Juniper S.K."/>
            <person name="Young C.R."/>
            <person name="Angers B."/>
            <person name="Qian P.Y."/>
        </authorList>
    </citation>
    <scope>NUCLEOTIDE SEQUENCE</scope>
    <source>
        <strain evidence="2">P08H-3</strain>
    </source>
</reference>
<evidence type="ECO:0000313" key="2">
    <source>
        <dbReference type="EMBL" id="KAK2170439.1"/>
    </source>
</evidence>
<protein>
    <submittedName>
        <fullName evidence="2">Uncharacterized protein</fullName>
    </submittedName>
</protein>
<dbReference type="EMBL" id="JAODUP010000003">
    <property type="protein sequence ID" value="KAK2170439.1"/>
    <property type="molecule type" value="Genomic_DNA"/>
</dbReference>
<name>A0AAD9NKF9_9ANNE</name>
<proteinExistence type="predicted"/>
<dbReference type="AlphaFoldDB" id="A0AAD9NKF9"/>
<keyword evidence="3" id="KW-1185">Reference proteome</keyword>
<dbReference type="Proteomes" id="UP001208570">
    <property type="component" value="Unassembled WGS sequence"/>
</dbReference>
<accession>A0AAD9NKF9</accession>
<feature type="region of interest" description="Disordered" evidence="1">
    <location>
        <begin position="1"/>
        <end position="73"/>
    </location>
</feature>
<evidence type="ECO:0000256" key="1">
    <source>
        <dbReference type="SAM" id="MobiDB-lite"/>
    </source>
</evidence>
<feature type="compositionally biased region" description="Polar residues" evidence="1">
    <location>
        <begin position="35"/>
        <end position="65"/>
    </location>
</feature>
<evidence type="ECO:0000313" key="3">
    <source>
        <dbReference type="Proteomes" id="UP001208570"/>
    </source>
</evidence>
<organism evidence="2 3">
    <name type="scientific">Paralvinella palmiformis</name>
    <dbReference type="NCBI Taxonomy" id="53620"/>
    <lineage>
        <taxon>Eukaryota</taxon>
        <taxon>Metazoa</taxon>
        <taxon>Spiralia</taxon>
        <taxon>Lophotrochozoa</taxon>
        <taxon>Annelida</taxon>
        <taxon>Polychaeta</taxon>
        <taxon>Sedentaria</taxon>
        <taxon>Canalipalpata</taxon>
        <taxon>Terebellida</taxon>
        <taxon>Terebelliformia</taxon>
        <taxon>Alvinellidae</taxon>
        <taxon>Paralvinella</taxon>
    </lineage>
</organism>
<gene>
    <name evidence="2" type="ORF">LSH36_3g30085</name>
</gene>
<feature type="compositionally biased region" description="Polar residues" evidence="1">
    <location>
        <begin position="14"/>
        <end position="26"/>
    </location>
</feature>
<sequence>MSSRRRRQQHQIQECSTSHDANNVDTNVRVPDIQLENNSQRAPQSSGPLHNLATNVDNDSSTSNEDNTHPRYL</sequence>